<organism evidence="4">
    <name type="scientific">Brugia pahangi</name>
    <name type="common">Filarial nematode worm</name>
    <dbReference type="NCBI Taxonomy" id="6280"/>
    <lineage>
        <taxon>Eukaryota</taxon>
        <taxon>Metazoa</taxon>
        <taxon>Ecdysozoa</taxon>
        <taxon>Nematoda</taxon>
        <taxon>Chromadorea</taxon>
        <taxon>Rhabditida</taxon>
        <taxon>Spirurina</taxon>
        <taxon>Spiruromorpha</taxon>
        <taxon>Filarioidea</taxon>
        <taxon>Onchocercidae</taxon>
        <taxon>Brugia</taxon>
    </lineage>
</organism>
<keyword evidence="1" id="KW-0812">Transmembrane</keyword>
<keyword evidence="1" id="KW-0472">Membrane</keyword>
<evidence type="ECO:0000256" key="1">
    <source>
        <dbReference type="SAM" id="Phobius"/>
    </source>
</evidence>
<name>A0A0N4T7Q6_BRUPA</name>
<accession>A0A0N4T7Q6</accession>
<dbReference type="STRING" id="6280.A0A0N4T7Q6"/>
<gene>
    <name evidence="2" type="ORF">BPAG_LOCUS4207</name>
</gene>
<evidence type="ECO:0000313" key="4">
    <source>
        <dbReference type="WBParaSite" id="BPAG_0000424301-mRNA-1"/>
    </source>
</evidence>
<dbReference type="EMBL" id="UZAD01001862">
    <property type="protein sequence ID" value="VDN85393.1"/>
    <property type="molecule type" value="Genomic_DNA"/>
</dbReference>
<evidence type="ECO:0000313" key="2">
    <source>
        <dbReference type="EMBL" id="VDN85393.1"/>
    </source>
</evidence>
<feature type="transmembrane region" description="Helical" evidence="1">
    <location>
        <begin position="261"/>
        <end position="282"/>
    </location>
</feature>
<proteinExistence type="predicted"/>
<reference evidence="4" key="1">
    <citation type="submission" date="2017-02" db="UniProtKB">
        <authorList>
            <consortium name="WormBaseParasite"/>
        </authorList>
    </citation>
    <scope>IDENTIFICATION</scope>
</reference>
<keyword evidence="1" id="KW-1133">Transmembrane helix</keyword>
<protein>
    <submittedName>
        <fullName evidence="4">CPSF_A domain-containing protein</fullName>
    </submittedName>
</protein>
<dbReference type="AlphaFoldDB" id="A0A0N4T7Q6"/>
<sequence>MCHTFISLDELERCLAYIPTYGLPGMTDCLKGEELVFAATYTFQPIRVIRISSEELHTLTNEEVEPAVGSYDFRDVPDMIDRFIIWLVFLKIRIEEQFRSGVTRRSSRSSLLLEERSVERPFDFASLCFNFNPANVIPGTQFSFAHNKLILIVPTQNALYRFTFEIAIQKKNKVQSVLKLSEDQAFLYSYDSYELASSKSACRASVVHTTSTGTSAVYSLGDGQIVLVQMRHEPGSRGQGYEKVIRGEGLLQRVMKAAHQLSLVVSLASCVVYHDILFYVLFDDRRLHVYMVCLLFVYFQKM</sequence>
<evidence type="ECO:0000313" key="3">
    <source>
        <dbReference type="Proteomes" id="UP000278627"/>
    </source>
</evidence>
<keyword evidence="3" id="KW-1185">Reference proteome</keyword>
<dbReference type="WBParaSite" id="BPAG_0000424301-mRNA-1">
    <property type="protein sequence ID" value="BPAG_0000424301-mRNA-1"/>
    <property type="gene ID" value="BPAG_0000424301"/>
</dbReference>
<dbReference type="Proteomes" id="UP000278627">
    <property type="component" value="Unassembled WGS sequence"/>
</dbReference>
<reference evidence="2 3" key="2">
    <citation type="submission" date="2018-11" db="EMBL/GenBank/DDBJ databases">
        <authorList>
            <consortium name="Pathogen Informatics"/>
        </authorList>
    </citation>
    <scope>NUCLEOTIDE SEQUENCE [LARGE SCALE GENOMIC DNA]</scope>
</reference>